<protein>
    <submittedName>
        <fullName evidence="2">Uncharacterized protein</fullName>
    </submittedName>
</protein>
<name>A0A914HPI4_GLORO</name>
<sequence length="99" mass="11567">MEENEDKSDEEFFKMMIMEEEETEKENIRQYNQADRTLRQLLNLLVDKKRAESMQDVVAKADNGGEDALPSLEELLELIKNQRKAMDKKTKSDKDGGRD</sequence>
<accession>A0A914HPI4</accession>
<dbReference type="Proteomes" id="UP000887572">
    <property type="component" value="Unplaced"/>
</dbReference>
<dbReference type="AlphaFoldDB" id="A0A914HPI4"/>
<reference evidence="2" key="1">
    <citation type="submission" date="2022-11" db="UniProtKB">
        <authorList>
            <consortium name="WormBaseParasite"/>
        </authorList>
    </citation>
    <scope>IDENTIFICATION</scope>
</reference>
<evidence type="ECO:0000313" key="1">
    <source>
        <dbReference type="Proteomes" id="UP000887572"/>
    </source>
</evidence>
<dbReference type="WBParaSite" id="Gr19_v10_g2511.t1">
    <property type="protein sequence ID" value="Gr19_v10_g2511.t1"/>
    <property type="gene ID" value="Gr19_v10_g2511"/>
</dbReference>
<organism evidence="1 2">
    <name type="scientific">Globodera rostochiensis</name>
    <name type="common">Golden nematode worm</name>
    <name type="synonym">Heterodera rostochiensis</name>
    <dbReference type="NCBI Taxonomy" id="31243"/>
    <lineage>
        <taxon>Eukaryota</taxon>
        <taxon>Metazoa</taxon>
        <taxon>Ecdysozoa</taxon>
        <taxon>Nematoda</taxon>
        <taxon>Chromadorea</taxon>
        <taxon>Rhabditida</taxon>
        <taxon>Tylenchina</taxon>
        <taxon>Tylenchomorpha</taxon>
        <taxon>Tylenchoidea</taxon>
        <taxon>Heteroderidae</taxon>
        <taxon>Heteroderinae</taxon>
        <taxon>Globodera</taxon>
    </lineage>
</organism>
<proteinExistence type="predicted"/>
<keyword evidence="1" id="KW-1185">Reference proteome</keyword>
<evidence type="ECO:0000313" key="2">
    <source>
        <dbReference type="WBParaSite" id="Gr19_v10_g2511.t1"/>
    </source>
</evidence>